<dbReference type="AlphaFoldDB" id="A0A7S1B545"/>
<evidence type="ECO:0000313" key="4">
    <source>
        <dbReference type="EMBL" id="CAD8874684.1"/>
    </source>
</evidence>
<organism evidence="4">
    <name type="scientific">Corethron hystrix</name>
    <dbReference type="NCBI Taxonomy" id="216773"/>
    <lineage>
        <taxon>Eukaryota</taxon>
        <taxon>Sar</taxon>
        <taxon>Stramenopiles</taxon>
        <taxon>Ochrophyta</taxon>
        <taxon>Bacillariophyta</taxon>
        <taxon>Coscinodiscophyceae</taxon>
        <taxon>Corethrophycidae</taxon>
        <taxon>Corethrales</taxon>
        <taxon>Corethraceae</taxon>
        <taxon>Corethron</taxon>
    </lineage>
</organism>
<dbReference type="Gene3D" id="1.20.5.170">
    <property type="match status" value="1"/>
</dbReference>
<reference evidence="4" key="1">
    <citation type="submission" date="2021-01" db="EMBL/GenBank/DDBJ databases">
        <authorList>
            <person name="Corre E."/>
            <person name="Pelletier E."/>
            <person name="Niang G."/>
            <person name="Scheremetjew M."/>
            <person name="Finn R."/>
            <person name="Kale V."/>
            <person name="Holt S."/>
            <person name="Cochrane G."/>
            <person name="Meng A."/>
            <person name="Brown T."/>
            <person name="Cohen L."/>
        </authorList>
    </citation>
    <scope>NUCLEOTIDE SEQUENCE</scope>
    <source>
        <strain evidence="4">308</strain>
    </source>
</reference>
<name>A0A7S1B545_9STRA</name>
<dbReference type="EMBL" id="HBFR01002760">
    <property type="protein sequence ID" value="CAD8874684.1"/>
    <property type="molecule type" value="Transcribed_RNA"/>
</dbReference>
<feature type="region of interest" description="Disordered" evidence="2">
    <location>
        <begin position="1"/>
        <end position="44"/>
    </location>
</feature>
<feature type="domain" description="BZIP" evidence="3">
    <location>
        <begin position="61"/>
        <end position="125"/>
    </location>
</feature>
<accession>A0A7S1B545</accession>
<evidence type="ECO:0000259" key="3">
    <source>
        <dbReference type="SMART" id="SM00338"/>
    </source>
</evidence>
<proteinExistence type="predicted"/>
<dbReference type="SUPFAM" id="SSF57959">
    <property type="entry name" value="Leucine zipper domain"/>
    <property type="match status" value="1"/>
</dbReference>
<dbReference type="GO" id="GO:0003700">
    <property type="term" value="F:DNA-binding transcription factor activity"/>
    <property type="evidence" value="ECO:0007669"/>
    <property type="project" value="InterPro"/>
</dbReference>
<gene>
    <name evidence="4" type="ORF">CHYS00102_LOCUS1859</name>
</gene>
<protein>
    <recommendedName>
        <fullName evidence="3">BZIP domain-containing protein</fullName>
    </recommendedName>
</protein>
<feature type="coiled-coil region" evidence="1">
    <location>
        <begin position="88"/>
        <end position="129"/>
    </location>
</feature>
<feature type="compositionally biased region" description="Polar residues" evidence="2">
    <location>
        <begin position="1"/>
        <end position="13"/>
    </location>
</feature>
<dbReference type="InterPro" id="IPR004827">
    <property type="entry name" value="bZIP"/>
</dbReference>
<keyword evidence="1" id="KW-0175">Coiled coil</keyword>
<evidence type="ECO:0000256" key="1">
    <source>
        <dbReference type="SAM" id="Coils"/>
    </source>
</evidence>
<sequence>MNKNTCLAATSASPCDKLPPSCGSMSSDKVVGENDTGDRAISRREDEIQTVDSLCASSAPPPPSGKLKRILANREHAKTSYLRKKKSLKDLKKRLFFLLGENKTLKDENERIREDIRLLDEKAKRAAGNLAPMIPARPRLDTAAGPGIQIADSFPTASMRMLRHQKAQNVGMNHPILSQAGLHSVSFSEGTPILNNSVLSHTLPTAATVPHISQTSSSLQDARRVALPSDTISLQMRPSQSVLGPTVNLSMQNQHNSMFPALSRILSTRNAMVVPSPMYTPLNSMNPRLSNIVQPQLNPANQNLEYARKVKSFDPNDEECLLRDDYIDSNVRRVTNEDI</sequence>
<dbReference type="SMART" id="SM00338">
    <property type="entry name" value="BRLZ"/>
    <property type="match status" value="1"/>
</dbReference>
<feature type="compositionally biased region" description="Basic and acidic residues" evidence="2">
    <location>
        <begin position="30"/>
        <end position="44"/>
    </location>
</feature>
<evidence type="ECO:0000256" key="2">
    <source>
        <dbReference type="SAM" id="MobiDB-lite"/>
    </source>
</evidence>
<dbReference type="InterPro" id="IPR046347">
    <property type="entry name" value="bZIP_sf"/>
</dbReference>